<accession>A0A6B1F7P2</accession>
<dbReference type="AlphaFoldDB" id="A0A6B1F7P2"/>
<organism evidence="1">
    <name type="scientific">Synechococcus sp. SB0676_bin_10</name>
    <dbReference type="NCBI Taxonomy" id="2604869"/>
    <lineage>
        <taxon>Bacteria</taxon>
        <taxon>Bacillati</taxon>
        <taxon>Cyanobacteriota</taxon>
        <taxon>Cyanophyceae</taxon>
        <taxon>Synechococcales</taxon>
        <taxon>Synechococcaceae</taxon>
        <taxon>Synechococcus</taxon>
    </lineage>
</organism>
<sequence length="72" mass="7586">MVPSALLTGGLTVLLGALAVIWAGIKASEASEASEARQREDMRELRAKVDRLMEGLLAAKGPGRHSRTSGRA</sequence>
<evidence type="ECO:0000313" key="1">
    <source>
        <dbReference type="EMBL" id="MYG37796.1"/>
    </source>
</evidence>
<gene>
    <name evidence="1" type="ORF">F4162_02025</name>
</gene>
<reference evidence="1" key="1">
    <citation type="submission" date="2019-09" db="EMBL/GenBank/DDBJ databases">
        <title>Characterisation of the sponge microbiome using genome-centric metagenomics.</title>
        <authorList>
            <person name="Engelberts J.P."/>
            <person name="Robbins S.J."/>
            <person name="De Goeij J.M."/>
            <person name="Aranda M."/>
            <person name="Bell S.C."/>
            <person name="Webster N.S."/>
        </authorList>
    </citation>
    <scope>NUCLEOTIDE SEQUENCE</scope>
    <source>
        <strain evidence="1">SB0676_bin_10</strain>
    </source>
</reference>
<name>A0A6B1F7P2_9SYNE</name>
<protein>
    <submittedName>
        <fullName evidence="1">Uncharacterized protein</fullName>
    </submittedName>
</protein>
<comment type="caution">
    <text evidence="1">The sequence shown here is derived from an EMBL/GenBank/DDBJ whole genome shotgun (WGS) entry which is preliminary data.</text>
</comment>
<proteinExistence type="predicted"/>
<dbReference type="EMBL" id="VYDO01000075">
    <property type="protein sequence ID" value="MYG37796.1"/>
    <property type="molecule type" value="Genomic_DNA"/>
</dbReference>